<dbReference type="Proteomes" id="UP001451606">
    <property type="component" value="Chromosome"/>
</dbReference>
<dbReference type="KEGG" id="omr:OXIME_000446"/>
<evidence type="ECO:0000313" key="3">
    <source>
        <dbReference type="Proteomes" id="UP001451606"/>
    </source>
</evidence>
<feature type="domain" description="Glycosyl transferase family 1" evidence="1">
    <location>
        <begin position="1"/>
        <end position="130"/>
    </location>
</feature>
<dbReference type="AlphaFoldDB" id="A0AAX4NGK5"/>
<dbReference type="PANTHER" id="PTHR45947:SF3">
    <property type="entry name" value="SULFOQUINOVOSYL TRANSFERASE SQD2"/>
    <property type="match status" value="1"/>
</dbReference>
<dbReference type="InterPro" id="IPR001296">
    <property type="entry name" value="Glyco_trans_1"/>
</dbReference>
<dbReference type="EC" id="2.4.-.-" evidence="2"/>
<dbReference type="Pfam" id="PF00534">
    <property type="entry name" value="Glycos_transf_1"/>
    <property type="match status" value="1"/>
</dbReference>
<name>A0AAX4NGK5_9ARCH</name>
<gene>
    <name evidence="2" type="ORF">OXIME_000446</name>
</gene>
<dbReference type="InterPro" id="IPR050194">
    <property type="entry name" value="Glycosyltransferase_grp1"/>
</dbReference>
<proteinExistence type="predicted"/>
<reference evidence="2 3" key="1">
    <citation type="submission" date="2023-09" db="EMBL/GenBank/DDBJ databases">
        <authorList>
            <person name="Golyshina O.V."/>
            <person name="Lunev E.A."/>
            <person name="Bargiela R."/>
            <person name="Gaines M.C."/>
            <person name="Daum B."/>
            <person name="Bale N.J."/>
            <person name="Koenen M."/>
            <person name="Sinninghe Damst J.S."/>
            <person name="Yakimov M."/>
            <person name="Golyshin P.N."/>
        </authorList>
    </citation>
    <scope>NUCLEOTIDE SEQUENCE [LARGE SCALE GENOMIC DNA]</scope>
    <source>
        <strain evidence="2 3">M1</strain>
    </source>
</reference>
<accession>A0AAX4NGK5</accession>
<keyword evidence="2" id="KW-0328">Glycosyltransferase</keyword>
<dbReference type="EMBL" id="CP133772">
    <property type="protein sequence ID" value="WYX99901.1"/>
    <property type="molecule type" value="Genomic_DNA"/>
</dbReference>
<keyword evidence="3" id="KW-1185">Reference proteome</keyword>
<dbReference type="PANTHER" id="PTHR45947">
    <property type="entry name" value="SULFOQUINOVOSYL TRANSFERASE SQD2"/>
    <property type="match status" value="1"/>
</dbReference>
<protein>
    <submittedName>
        <fullName evidence="2">Glycosyltransferase</fullName>
        <ecNumber evidence="2">2.4.-.-</ecNumber>
    </submittedName>
</protein>
<dbReference type="GO" id="GO:0016757">
    <property type="term" value="F:glycosyltransferase activity"/>
    <property type="evidence" value="ECO:0007669"/>
    <property type="project" value="UniProtKB-KW"/>
</dbReference>
<sequence>MGRIEYAKGISQLISAFENIDDTDFELHIVGRGSAENIIKNIFDSRLIYHCFFNDKDLYALYDSCDVFVFPSYHENLLAVILEGLSSSFYVITSVFMKPRFDEFEKLSSLEYVNITEQAIRKAIIRVKDNLEHIRSIKRKREIYSTISEKYDWKKLVGQLCDHITKV</sequence>
<keyword evidence="2" id="KW-0808">Transferase</keyword>
<dbReference type="Gene3D" id="3.40.50.2000">
    <property type="entry name" value="Glycogen Phosphorylase B"/>
    <property type="match status" value="1"/>
</dbReference>
<evidence type="ECO:0000313" key="2">
    <source>
        <dbReference type="EMBL" id="WYX99901.1"/>
    </source>
</evidence>
<dbReference type="SUPFAM" id="SSF53756">
    <property type="entry name" value="UDP-Glycosyltransferase/glycogen phosphorylase"/>
    <property type="match status" value="1"/>
</dbReference>
<organism evidence="2 3">
    <name type="scientific">Oxyplasma meridianum</name>
    <dbReference type="NCBI Taxonomy" id="3073602"/>
    <lineage>
        <taxon>Archaea</taxon>
        <taxon>Methanobacteriati</taxon>
        <taxon>Thermoplasmatota</taxon>
        <taxon>Thermoplasmata</taxon>
        <taxon>Thermoplasmatales</taxon>
        <taxon>Thermoplasmataceae</taxon>
        <taxon>Oxyplasma</taxon>
    </lineage>
</organism>
<evidence type="ECO:0000259" key="1">
    <source>
        <dbReference type="Pfam" id="PF00534"/>
    </source>
</evidence>